<dbReference type="PATRIC" id="fig|1346791.3.peg.3562"/>
<dbReference type="PANTHER" id="PTHR43537:SF51">
    <property type="entry name" value="HTH-TYPE TRANSCRIPTIONAL REGULATOR LGOR-RELATED"/>
    <property type="match status" value="1"/>
</dbReference>
<dbReference type="GO" id="GO:0003677">
    <property type="term" value="F:DNA binding"/>
    <property type="evidence" value="ECO:0007669"/>
    <property type="project" value="UniProtKB-KW"/>
</dbReference>
<gene>
    <name evidence="6" type="ORF">M529_18460</name>
</gene>
<dbReference type="SMART" id="SM00895">
    <property type="entry name" value="FCD"/>
    <property type="match status" value="1"/>
</dbReference>
<evidence type="ECO:0000256" key="2">
    <source>
        <dbReference type="ARBA" id="ARBA00023125"/>
    </source>
</evidence>
<dbReference type="eggNOG" id="COG1802">
    <property type="taxonomic scope" value="Bacteria"/>
</dbReference>
<dbReference type="SUPFAM" id="SSF48008">
    <property type="entry name" value="GntR ligand-binding domain-like"/>
    <property type="match status" value="1"/>
</dbReference>
<evidence type="ECO:0000259" key="5">
    <source>
        <dbReference type="PROSITE" id="PS50949"/>
    </source>
</evidence>
<dbReference type="InterPro" id="IPR011711">
    <property type="entry name" value="GntR_C"/>
</dbReference>
<comment type="caution">
    <text evidence="6">The sequence shown here is derived from an EMBL/GenBank/DDBJ whole genome shotgun (WGS) entry which is preliminary data.</text>
</comment>
<protein>
    <recommendedName>
        <fullName evidence="5">HTH gntR-type domain-containing protein</fullName>
    </recommendedName>
</protein>
<dbReference type="AlphaFoldDB" id="T0J1Q1"/>
<keyword evidence="2" id="KW-0238">DNA-binding</keyword>
<feature type="region of interest" description="Disordered" evidence="4">
    <location>
        <begin position="227"/>
        <end position="250"/>
    </location>
</feature>
<organism evidence="6 7">
    <name type="scientific">Sphingobium ummariense RL-3</name>
    <dbReference type="NCBI Taxonomy" id="1346791"/>
    <lineage>
        <taxon>Bacteria</taxon>
        <taxon>Pseudomonadati</taxon>
        <taxon>Pseudomonadota</taxon>
        <taxon>Alphaproteobacteria</taxon>
        <taxon>Sphingomonadales</taxon>
        <taxon>Sphingomonadaceae</taxon>
        <taxon>Sphingobium</taxon>
    </lineage>
</organism>
<feature type="domain" description="HTH gntR-type" evidence="5">
    <location>
        <begin position="2"/>
        <end position="69"/>
    </location>
</feature>
<dbReference type="CDD" id="cd07377">
    <property type="entry name" value="WHTH_GntR"/>
    <property type="match status" value="1"/>
</dbReference>
<proteinExistence type="predicted"/>
<evidence type="ECO:0000313" key="6">
    <source>
        <dbReference type="EMBL" id="EQB30727.1"/>
    </source>
</evidence>
<keyword evidence="7" id="KW-1185">Reference proteome</keyword>
<evidence type="ECO:0000256" key="1">
    <source>
        <dbReference type="ARBA" id="ARBA00023015"/>
    </source>
</evidence>
<dbReference type="PRINTS" id="PR00035">
    <property type="entry name" value="HTHGNTR"/>
</dbReference>
<dbReference type="Pfam" id="PF00392">
    <property type="entry name" value="GntR"/>
    <property type="match status" value="1"/>
</dbReference>
<dbReference type="STRING" id="1346791.M529_18460"/>
<evidence type="ECO:0000256" key="4">
    <source>
        <dbReference type="SAM" id="MobiDB-lite"/>
    </source>
</evidence>
<keyword evidence="3" id="KW-0804">Transcription</keyword>
<dbReference type="PANTHER" id="PTHR43537">
    <property type="entry name" value="TRANSCRIPTIONAL REGULATOR, GNTR FAMILY"/>
    <property type="match status" value="1"/>
</dbReference>
<evidence type="ECO:0000256" key="3">
    <source>
        <dbReference type="ARBA" id="ARBA00023163"/>
    </source>
</evidence>
<dbReference type="InterPro" id="IPR000524">
    <property type="entry name" value="Tscrpt_reg_HTH_GntR"/>
</dbReference>
<dbReference type="InterPro" id="IPR036388">
    <property type="entry name" value="WH-like_DNA-bd_sf"/>
</dbReference>
<dbReference type="SUPFAM" id="SSF46785">
    <property type="entry name" value="Winged helix' DNA-binding domain"/>
    <property type="match status" value="1"/>
</dbReference>
<sequence length="250" mass="27331">MSTRGEAVTLKLREMIVARELPPGSRVTERDLAAALGVSRTPVRVALGILEAEGLVSGSPNKGFIVNDFSIDDILSAFDVRGALEGLAASTAIERGLSPDALEKLEACVREGDALVRSGLCGADDMRRWSLANETFHRTLIEAAGLPTLEKVHAFMSRMPLVAPVAIMFTSDKRDDAHARMCDAHSDHMHIMDAIRQGQSARADFLMREHMHRSREHLGRLLNMGAKAGAQTDREPAKRRRKVKMAVDGD</sequence>
<dbReference type="SMART" id="SM00345">
    <property type="entry name" value="HTH_GNTR"/>
    <property type="match status" value="1"/>
</dbReference>
<dbReference type="Pfam" id="PF07729">
    <property type="entry name" value="FCD"/>
    <property type="match status" value="1"/>
</dbReference>
<dbReference type="Gene3D" id="1.10.10.10">
    <property type="entry name" value="Winged helix-like DNA-binding domain superfamily/Winged helix DNA-binding domain"/>
    <property type="match status" value="1"/>
</dbReference>
<dbReference type="EMBL" id="AUWY01000118">
    <property type="protein sequence ID" value="EQB30727.1"/>
    <property type="molecule type" value="Genomic_DNA"/>
</dbReference>
<dbReference type="OrthoDB" id="7620579at2"/>
<reference evidence="6 7" key="1">
    <citation type="journal article" date="2013" name="Genome Announc.">
        <title>Draft Genome Sequence of Sphingobium ummariense Strain RL-3, a Hexachlorocyclohexane-Degrading Bacterium.</title>
        <authorList>
            <person name="Kohli P."/>
            <person name="Dua A."/>
            <person name="Sangwan N."/>
            <person name="Oldach P."/>
            <person name="Khurana J.P."/>
            <person name="Lal R."/>
        </authorList>
    </citation>
    <scope>NUCLEOTIDE SEQUENCE [LARGE SCALE GENOMIC DNA]</scope>
    <source>
        <strain evidence="6 7">RL-3</strain>
    </source>
</reference>
<dbReference type="InterPro" id="IPR036390">
    <property type="entry name" value="WH_DNA-bd_sf"/>
</dbReference>
<dbReference type="GO" id="GO:0003700">
    <property type="term" value="F:DNA-binding transcription factor activity"/>
    <property type="evidence" value="ECO:0007669"/>
    <property type="project" value="InterPro"/>
</dbReference>
<dbReference type="RefSeq" id="WP_021319311.1">
    <property type="nucleotide sequence ID" value="NZ_AUWY01000118.1"/>
</dbReference>
<dbReference type="Proteomes" id="UP000015523">
    <property type="component" value="Unassembled WGS sequence"/>
</dbReference>
<dbReference type="Gene3D" id="1.20.120.530">
    <property type="entry name" value="GntR ligand-binding domain-like"/>
    <property type="match status" value="1"/>
</dbReference>
<name>T0J1Q1_9SPHN</name>
<dbReference type="InterPro" id="IPR008920">
    <property type="entry name" value="TF_FadR/GntR_C"/>
</dbReference>
<keyword evidence="1" id="KW-0805">Transcription regulation</keyword>
<accession>T0J1Q1</accession>
<evidence type="ECO:0000313" key="7">
    <source>
        <dbReference type="Proteomes" id="UP000015523"/>
    </source>
</evidence>
<dbReference type="PROSITE" id="PS50949">
    <property type="entry name" value="HTH_GNTR"/>
    <property type="match status" value="1"/>
</dbReference>